<dbReference type="GO" id="GO:0003924">
    <property type="term" value="F:GTPase activity"/>
    <property type="evidence" value="ECO:0007669"/>
    <property type="project" value="InterPro"/>
</dbReference>
<dbReference type="PROSITE" id="PS51882">
    <property type="entry name" value="G_ALPHA"/>
    <property type="match status" value="1"/>
</dbReference>
<dbReference type="GO" id="GO:0005834">
    <property type="term" value="C:heterotrimeric G-protein complex"/>
    <property type="evidence" value="ECO:0007669"/>
    <property type="project" value="TreeGrafter"/>
</dbReference>
<accession>A0AAD6TY36</accession>
<dbReference type="SUPFAM" id="SSF52540">
    <property type="entry name" value="P-loop containing nucleoside triphosphate hydrolases"/>
    <property type="match status" value="1"/>
</dbReference>
<dbReference type="Proteomes" id="UP001222325">
    <property type="component" value="Unassembled WGS sequence"/>
</dbReference>
<feature type="binding site" evidence="7">
    <location>
        <begin position="274"/>
        <end position="277"/>
    </location>
    <ligand>
        <name>GTP</name>
        <dbReference type="ChEBI" id="CHEBI:37565"/>
    </ligand>
</feature>
<dbReference type="GO" id="GO:0010255">
    <property type="term" value="P:glucose mediated signaling pathway"/>
    <property type="evidence" value="ECO:0007669"/>
    <property type="project" value="UniProtKB-ARBA"/>
</dbReference>
<dbReference type="PRINTS" id="PR00318">
    <property type="entry name" value="GPROTEINA"/>
</dbReference>
<evidence type="ECO:0000256" key="3">
    <source>
        <dbReference type="ARBA" id="ARBA00022741"/>
    </source>
</evidence>
<dbReference type="Gene3D" id="3.40.50.300">
    <property type="entry name" value="P-loop containing nucleotide triphosphate hydrolases"/>
    <property type="match status" value="1"/>
</dbReference>
<evidence type="ECO:0000313" key="9">
    <source>
        <dbReference type="EMBL" id="KAJ7079405.1"/>
    </source>
</evidence>
<proteinExistence type="predicted"/>
<dbReference type="PANTHER" id="PTHR10218:SF369">
    <property type="entry name" value="GUANINE NUCLEOTIDE-BINDING PROTEIN ALPHA-2 SUBUNIT"/>
    <property type="match status" value="1"/>
</dbReference>
<keyword evidence="3 7" id="KW-0547">Nucleotide-binding</keyword>
<dbReference type="InterPro" id="IPR001019">
    <property type="entry name" value="Gprotein_alpha_su"/>
</dbReference>
<dbReference type="EMBL" id="JARJCN010000060">
    <property type="protein sequence ID" value="KAJ7079405.1"/>
    <property type="molecule type" value="Genomic_DNA"/>
</dbReference>
<dbReference type="GO" id="GO:0046872">
    <property type="term" value="F:metal ion binding"/>
    <property type="evidence" value="ECO:0007669"/>
    <property type="project" value="UniProtKB-KW"/>
</dbReference>
<evidence type="ECO:0000256" key="5">
    <source>
        <dbReference type="ARBA" id="ARBA00023134"/>
    </source>
</evidence>
<dbReference type="Gene3D" id="1.10.400.10">
    <property type="entry name" value="GI Alpha 1, domain 2-like"/>
    <property type="match status" value="1"/>
</dbReference>
<evidence type="ECO:0000256" key="6">
    <source>
        <dbReference type="ARBA" id="ARBA00023224"/>
    </source>
</evidence>
<dbReference type="GO" id="GO:0001664">
    <property type="term" value="F:G protein-coupled receptor binding"/>
    <property type="evidence" value="ECO:0007669"/>
    <property type="project" value="TreeGrafter"/>
</dbReference>
<feature type="binding site" evidence="7">
    <location>
        <begin position="180"/>
        <end position="186"/>
    </location>
    <ligand>
        <name>GTP</name>
        <dbReference type="ChEBI" id="CHEBI:37565"/>
    </ligand>
</feature>
<feature type="binding site" evidence="7">
    <location>
        <begin position="43"/>
        <end position="48"/>
    </location>
    <ligand>
        <name>GTP</name>
        <dbReference type="ChEBI" id="CHEBI:37565"/>
    </ligand>
</feature>
<dbReference type="GO" id="GO:0031683">
    <property type="term" value="F:G-protein beta/gamma-subunit complex binding"/>
    <property type="evidence" value="ECO:0007669"/>
    <property type="project" value="InterPro"/>
</dbReference>
<dbReference type="AlphaFoldDB" id="A0AAD6TY36"/>
<comment type="caution">
    <text evidence="9">The sequence shown here is derived from an EMBL/GenBank/DDBJ whole genome shotgun (WGS) entry which is preliminary data.</text>
</comment>
<organism evidence="9 10">
    <name type="scientific">Mycena belliarum</name>
    <dbReference type="NCBI Taxonomy" id="1033014"/>
    <lineage>
        <taxon>Eukaryota</taxon>
        <taxon>Fungi</taxon>
        <taxon>Dikarya</taxon>
        <taxon>Basidiomycota</taxon>
        <taxon>Agaricomycotina</taxon>
        <taxon>Agaricomycetes</taxon>
        <taxon>Agaricomycetidae</taxon>
        <taxon>Agaricales</taxon>
        <taxon>Marasmiineae</taxon>
        <taxon>Mycenaceae</taxon>
        <taxon>Mycena</taxon>
    </lineage>
</organism>
<dbReference type="GO" id="GO:0005737">
    <property type="term" value="C:cytoplasm"/>
    <property type="evidence" value="ECO:0007669"/>
    <property type="project" value="TreeGrafter"/>
</dbReference>
<protein>
    <submittedName>
        <fullName evidence="9">Heterotrimeric G protein alpha subunit</fullName>
    </submittedName>
</protein>
<feature type="binding site" evidence="7">
    <location>
        <begin position="205"/>
        <end position="209"/>
    </location>
    <ligand>
        <name>GTP</name>
        <dbReference type="ChEBI" id="CHEBI:37565"/>
    </ligand>
</feature>
<evidence type="ECO:0000256" key="7">
    <source>
        <dbReference type="PIRSR" id="PIRSR601019-1"/>
    </source>
</evidence>
<gene>
    <name evidence="9" type="ORF">B0H15DRAFT_999485</name>
</gene>
<evidence type="ECO:0000256" key="1">
    <source>
        <dbReference type="ARBA" id="ARBA00011356"/>
    </source>
</evidence>
<name>A0AAD6TY36_9AGAR</name>
<keyword evidence="2 8" id="KW-0479">Metal-binding</keyword>
<comment type="subunit">
    <text evidence="1">G proteins are composed of 3 units; alpha, beta and gamma. The alpha chain contains the guanine nucleotide binding site.</text>
</comment>
<keyword evidence="6" id="KW-0807">Transducer</keyword>
<dbReference type="Pfam" id="PF00503">
    <property type="entry name" value="G-alpha"/>
    <property type="match status" value="1"/>
</dbReference>
<dbReference type="FunFam" id="3.40.50.300:FF:000181">
    <property type="entry name" value="Guanine nucleotide-binding protein subunit alpha"/>
    <property type="match status" value="1"/>
</dbReference>
<feature type="binding site" evidence="8">
    <location>
        <position position="186"/>
    </location>
    <ligand>
        <name>Mg(2+)</name>
        <dbReference type="ChEBI" id="CHEBI:18420"/>
    </ligand>
</feature>
<evidence type="ECO:0000256" key="4">
    <source>
        <dbReference type="ARBA" id="ARBA00022842"/>
    </source>
</evidence>
<sequence length="358" mass="40718">MGNCISQKQFAEKQHSDIKVVGSDIKVVEPEKEYKILLLGSGESGKSTIFKQMKIIHQDGFSPEELSAYIPTIYKNILESIHAILVFMEISDIKFVRLPNRRLGQQVLRSTSRPGVPVRLSPLKAKAIHQLFQDPVITQLEHMRGDFYLMDNADYFLDAVRRIGKEGYCIQYVPTVADVLHARQATTGISEMHFNMGGLPVHMFDVGGQRAERKQWIQCFESVSSIIFCAALSEYDQVLLEEKHQNRMTESLALFGSVINTYWFKNTSIILFLNKIDVFEAKLQIVPLDVHFPKYTGDEDNVNEAAAFILDQFMQKNRAGLNVYPHLTQATDTSNIRRVFTSVQENILQNTLKDAAIL</sequence>
<dbReference type="SUPFAM" id="SSF47895">
    <property type="entry name" value="Transducin (alpha subunit), insertion domain"/>
    <property type="match status" value="1"/>
</dbReference>
<dbReference type="GO" id="GO:0005525">
    <property type="term" value="F:GTP binding"/>
    <property type="evidence" value="ECO:0007669"/>
    <property type="project" value="UniProtKB-KW"/>
</dbReference>
<dbReference type="PANTHER" id="PTHR10218">
    <property type="entry name" value="GTP-BINDING PROTEIN ALPHA SUBUNIT"/>
    <property type="match status" value="1"/>
</dbReference>
<evidence type="ECO:0000256" key="2">
    <source>
        <dbReference type="ARBA" id="ARBA00022723"/>
    </source>
</evidence>
<evidence type="ECO:0000256" key="8">
    <source>
        <dbReference type="PIRSR" id="PIRSR601019-2"/>
    </source>
</evidence>
<feature type="binding site" evidence="7">
    <location>
        <position position="330"/>
    </location>
    <ligand>
        <name>GTP</name>
        <dbReference type="ChEBI" id="CHEBI:37565"/>
    </ligand>
</feature>
<keyword evidence="10" id="KW-1185">Reference proteome</keyword>
<reference evidence="9" key="1">
    <citation type="submission" date="2023-03" db="EMBL/GenBank/DDBJ databases">
        <title>Massive genome expansion in bonnet fungi (Mycena s.s.) driven by repeated elements and novel gene families across ecological guilds.</title>
        <authorList>
            <consortium name="Lawrence Berkeley National Laboratory"/>
            <person name="Harder C.B."/>
            <person name="Miyauchi S."/>
            <person name="Viragh M."/>
            <person name="Kuo A."/>
            <person name="Thoen E."/>
            <person name="Andreopoulos B."/>
            <person name="Lu D."/>
            <person name="Skrede I."/>
            <person name="Drula E."/>
            <person name="Henrissat B."/>
            <person name="Morin E."/>
            <person name="Kohler A."/>
            <person name="Barry K."/>
            <person name="LaButti K."/>
            <person name="Morin E."/>
            <person name="Salamov A."/>
            <person name="Lipzen A."/>
            <person name="Mereny Z."/>
            <person name="Hegedus B."/>
            <person name="Baldrian P."/>
            <person name="Stursova M."/>
            <person name="Weitz H."/>
            <person name="Taylor A."/>
            <person name="Grigoriev I.V."/>
            <person name="Nagy L.G."/>
            <person name="Martin F."/>
            <person name="Kauserud H."/>
        </authorList>
    </citation>
    <scope>NUCLEOTIDE SEQUENCE</scope>
    <source>
        <strain evidence="9">CBHHK173m</strain>
    </source>
</reference>
<dbReference type="InterPro" id="IPR027417">
    <property type="entry name" value="P-loop_NTPase"/>
</dbReference>
<feature type="binding site" evidence="8">
    <location>
        <position position="47"/>
    </location>
    <ligand>
        <name>Mg(2+)</name>
        <dbReference type="ChEBI" id="CHEBI:18420"/>
    </ligand>
</feature>
<keyword evidence="4 8" id="KW-0460">Magnesium</keyword>
<dbReference type="CDD" id="cd00066">
    <property type="entry name" value="G-alpha"/>
    <property type="match status" value="1"/>
</dbReference>
<evidence type="ECO:0000313" key="10">
    <source>
        <dbReference type="Proteomes" id="UP001222325"/>
    </source>
</evidence>
<dbReference type="SMART" id="SM00275">
    <property type="entry name" value="G_alpha"/>
    <property type="match status" value="1"/>
</dbReference>
<keyword evidence="5 7" id="KW-0342">GTP-binding</keyword>
<dbReference type="GO" id="GO:0007189">
    <property type="term" value="P:adenylate cyclase-activating G protein-coupled receptor signaling pathway"/>
    <property type="evidence" value="ECO:0007669"/>
    <property type="project" value="TreeGrafter"/>
</dbReference>
<dbReference type="InterPro" id="IPR011025">
    <property type="entry name" value="GproteinA_insert"/>
</dbReference>